<feature type="compositionally biased region" description="Basic and acidic residues" evidence="1">
    <location>
        <begin position="54"/>
        <end position="64"/>
    </location>
</feature>
<protein>
    <submittedName>
        <fullName evidence="2">Uncharacterized protein</fullName>
    </submittedName>
</protein>
<evidence type="ECO:0000313" key="3">
    <source>
        <dbReference type="Proteomes" id="UP000325211"/>
    </source>
</evidence>
<feature type="region of interest" description="Disordered" evidence="1">
    <location>
        <begin position="195"/>
        <end position="223"/>
    </location>
</feature>
<gene>
    <name evidence="2" type="ORF">DEJ50_30105</name>
</gene>
<proteinExistence type="predicted"/>
<evidence type="ECO:0000256" key="1">
    <source>
        <dbReference type="SAM" id="MobiDB-lite"/>
    </source>
</evidence>
<name>A0A5P2DB80_STRVZ</name>
<dbReference type="EMBL" id="CP029190">
    <property type="protein sequence ID" value="QES51467.1"/>
    <property type="molecule type" value="Genomic_DNA"/>
</dbReference>
<feature type="region of interest" description="Disordered" evidence="1">
    <location>
        <begin position="26"/>
        <end position="74"/>
    </location>
</feature>
<dbReference type="Proteomes" id="UP000325211">
    <property type="component" value="Chromosome"/>
</dbReference>
<accession>A0A5P2DB80</accession>
<reference evidence="2 3" key="1">
    <citation type="submission" date="2018-05" db="EMBL/GenBank/DDBJ databases">
        <title>Streptomyces venezuelae.</title>
        <authorList>
            <person name="Kim W."/>
            <person name="Lee N."/>
            <person name="Cho B.-K."/>
        </authorList>
    </citation>
    <scope>NUCLEOTIDE SEQUENCE [LARGE SCALE GENOMIC DNA]</scope>
    <source>
        <strain evidence="2 3">ATCC 21782</strain>
    </source>
</reference>
<feature type="compositionally biased region" description="Basic residues" evidence="1">
    <location>
        <begin position="214"/>
        <end position="223"/>
    </location>
</feature>
<dbReference type="AlphaFoldDB" id="A0A5P2DB80"/>
<organism evidence="2 3">
    <name type="scientific">Streptomyces venezuelae</name>
    <dbReference type="NCBI Taxonomy" id="54571"/>
    <lineage>
        <taxon>Bacteria</taxon>
        <taxon>Bacillati</taxon>
        <taxon>Actinomycetota</taxon>
        <taxon>Actinomycetes</taxon>
        <taxon>Kitasatosporales</taxon>
        <taxon>Streptomycetaceae</taxon>
        <taxon>Streptomyces</taxon>
    </lineage>
</organism>
<sequence>MLQRLPAAAPVVQRVLEGLDPAAATRRMEQQGWRRTADGGWTRGPVPEVGESADGLRPDARTEEPEQEQAAGEDPAITLRVLVKKSASFRDADYFQRVGHSWVAFYKDDKFQASAGFYPKGGINEDAPHRSVPGEVRLNYDDPNNATTVLSVPITAKQYKKAKNYIKDNLNHDYNLLTYNCTDFAINVHKAATGHRPPGSNLLMPNNPNDLHSGIKKHNTNQD</sequence>
<evidence type="ECO:0000313" key="2">
    <source>
        <dbReference type="EMBL" id="QES51467.1"/>
    </source>
</evidence>